<name>A0ABY5ZB23_9ACTN</name>
<reference evidence="1" key="1">
    <citation type="submission" date="2021-04" db="EMBL/GenBank/DDBJ databases">
        <title>Biosynthetic gene clusters of Dactylosporangioum roseum.</title>
        <authorList>
            <person name="Hartkoorn R.C."/>
            <person name="Beaudoing E."/>
            <person name="Hot D."/>
            <person name="Moureu S."/>
        </authorList>
    </citation>
    <scope>NUCLEOTIDE SEQUENCE</scope>
    <source>
        <strain evidence="1">NRRL B-16295</strain>
    </source>
</reference>
<dbReference type="SUPFAM" id="SSF47336">
    <property type="entry name" value="ACP-like"/>
    <property type="match status" value="1"/>
</dbReference>
<sequence length="99" mass="10828">MPVESRDTVVKEVTRYIQDELLNGDRSAGLTTGTPLLGWGILNSIDTARLVGFIRERFGVRVPPGHIVEKHFKNIECIADLVVALSEAGARTEPARGET</sequence>
<organism evidence="1 2">
    <name type="scientific">Dactylosporangium roseum</name>
    <dbReference type="NCBI Taxonomy" id="47989"/>
    <lineage>
        <taxon>Bacteria</taxon>
        <taxon>Bacillati</taxon>
        <taxon>Actinomycetota</taxon>
        <taxon>Actinomycetes</taxon>
        <taxon>Micromonosporales</taxon>
        <taxon>Micromonosporaceae</taxon>
        <taxon>Dactylosporangium</taxon>
    </lineage>
</organism>
<protein>
    <submittedName>
        <fullName evidence="1">Acyl carrier protein</fullName>
    </submittedName>
</protein>
<dbReference type="Proteomes" id="UP001058271">
    <property type="component" value="Chromosome"/>
</dbReference>
<evidence type="ECO:0000313" key="2">
    <source>
        <dbReference type="Proteomes" id="UP001058271"/>
    </source>
</evidence>
<accession>A0ABY5ZB23</accession>
<evidence type="ECO:0000313" key="1">
    <source>
        <dbReference type="EMBL" id="UWZ39290.1"/>
    </source>
</evidence>
<dbReference type="Gene3D" id="1.10.1200.10">
    <property type="entry name" value="ACP-like"/>
    <property type="match status" value="1"/>
</dbReference>
<proteinExistence type="predicted"/>
<dbReference type="InterPro" id="IPR036736">
    <property type="entry name" value="ACP-like_sf"/>
</dbReference>
<dbReference type="RefSeq" id="WP_260728689.1">
    <property type="nucleotide sequence ID" value="NZ_BAAABS010000047.1"/>
</dbReference>
<keyword evidence="2" id="KW-1185">Reference proteome</keyword>
<gene>
    <name evidence="1" type="ORF">Drose_14250</name>
</gene>
<dbReference type="EMBL" id="CP073721">
    <property type="protein sequence ID" value="UWZ39290.1"/>
    <property type="molecule type" value="Genomic_DNA"/>
</dbReference>